<keyword evidence="3" id="KW-1185">Reference proteome</keyword>
<dbReference type="RefSeq" id="XP_016758287.1">
    <property type="nucleotide sequence ID" value="XM_016906656.1"/>
</dbReference>
<reference evidence="2 3" key="1">
    <citation type="journal article" date="2012" name="PLoS Pathog.">
        <title>Diverse lifestyles and strategies of plant pathogenesis encoded in the genomes of eighteen Dothideomycetes fungi.</title>
        <authorList>
            <person name="Ohm R.A."/>
            <person name="Feau N."/>
            <person name="Henrissat B."/>
            <person name="Schoch C.L."/>
            <person name="Horwitz B.A."/>
            <person name="Barry K.W."/>
            <person name="Condon B.J."/>
            <person name="Copeland A.C."/>
            <person name="Dhillon B."/>
            <person name="Glaser F."/>
            <person name="Hesse C.N."/>
            <person name="Kosti I."/>
            <person name="LaButti K."/>
            <person name="Lindquist E.A."/>
            <person name="Lucas S."/>
            <person name="Salamov A.A."/>
            <person name="Bradshaw R.E."/>
            <person name="Ciuffetti L."/>
            <person name="Hamelin R.C."/>
            <person name="Kema G.H.J."/>
            <person name="Lawrence C."/>
            <person name="Scott J.A."/>
            <person name="Spatafora J.W."/>
            <person name="Turgeon B.G."/>
            <person name="de Wit P.J.G.M."/>
            <person name="Zhong S."/>
            <person name="Goodwin S.B."/>
            <person name="Grigoriev I.V."/>
        </authorList>
    </citation>
    <scope>NUCLEOTIDE SEQUENCE [LARGE SCALE GENOMIC DNA]</scope>
    <source>
        <strain evidence="2 3">SO2202</strain>
    </source>
</reference>
<sequence length="115" mass="12543">MRSGEEISQRCSCRKIPSPVIESVLASGCATARSTRIPTDTGHHVKVQTHRPAGSPSSTRRYHQDHSHASRPCDRSACPTRCPSPTKSVCFARSPIKVASAPSASKWDHHNWQSA</sequence>
<organism evidence="2 3">
    <name type="scientific">Sphaerulina musiva (strain SO2202)</name>
    <name type="common">Poplar stem canker fungus</name>
    <name type="synonym">Septoria musiva</name>
    <dbReference type="NCBI Taxonomy" id="692275"/>
    <lineage>
        <taxon>Eukaryota</taxon>
        <taxon>Fungi</taxon>
        <taxon>Dikarya</taxon>
        <taxon>Ascomycota</taxon>
        <taxon>Pezizomycotina</taxon>
        <taxon>Dothideomycetes</taxon>
        <taxon>Dothideomycetidae</taxon>
        <taxon>Mycosphaerellales</taxon>
        <taxon>Mycosphaerellaceae</taxon>
        <taxon>Sphaerulina</taxon>
    </lineage>
</organism>
<name>M3AVR5_SPHMS</name>
<evidence type="ECO:0000256" key="1">
    <source>
        <dbReference type="SAM" id="MobiDB-lite"/>
    </source>
</evidence>
<dbReference type="GeneID" id="27903793"/>
<evidence type="ECO:0000313" key="3">
    <source>
        <dbReference type="Proteomes" id="UP000016931"/>
    </source>
</evidence>
<dbReference type="HOGENOM" id="CLU_2114830_0_0_1"/>
<feature type="region of interest" description="Disordered" evidence="1">
    <location>
        <begin position="34"/>
        <end position="87"/>
    </location>
</feature>
<dbReference type="AlphaFoldDB" id="M3AVR5"/>
<gene>
    <name evidence="2" type="ORF">SEPMUDRAFT_151184</name>
</gene>
<dbReference type="EMBL" id="KB456268">
    <property type="protein sequence ID" value="EMF10166.1"/>
    <property type="molecule type" value="Genomic_DNA"/>
</dbReference>
<evidence type="ECO:0000313" key="2">
    <source>
        <dbReference type="EMBL" id="EMF10166.1"/>
    </source>
</evidence>
<accession>M3AVR5</accession>
<protein>
    <submittedName>
        <fullName evidence="2">Uncharacterized protein</fullName>
    </submittedName>
</protein>
<feature type="compositionally biased region" description="Basic and acidic residues" evidence="1">
    <location>
        <begin position="62"/>
        <end position="74"/>
    </location>
</feature>
<dbReference type="Proteomes" id="UP000016931">
    <property type="component" value="Unassembled WGS sequence"/>
</dbReference>
<feature type="non-terminal residue" evidence="2">
    <location>
        <position position="115"/>
    </location>
</feature>
<proteinExistence type="predicted"/>